<dbReference type="Proteomes" id="UP000075502">
    <property type="component" value="Unassembled WGS sequence"/>
</dbReference>
<evidence type="ECO:0000256" key="5">
    <source>
        <dbReference type="SAM" id="MobiDB-lite"/>
    </source>
</evidence>
<keyword evidence="3" id="KW-1133">Transmembrane helix</keyword>
<evidence type="ECO:0000256" key="1">
    <source>
        <dbReference type="ARBA" id="ARBA00004167"/>
    </source>
</evidence>
<gene>
    <name evidence="6" type="ORF">BE21_05950</name>
</gene>
<accession>A0A150TAK4</accession>
<evidence type="ECO:0008006" key="8">
    <source>
        <dbReference type="Google" id="ProtNLM"/>
    </source>
</evidence>
<keyword evidence="4" id="KW-0472">Membrane</keyword>
<sequence>MQMTFRFSLELATFLLLTACCSEVPPSATPTAIRHRQNIEKWRFAQALSDAYVPEVRAGNLAALGKIRHVPFALYINSMHERIHPVYEEELAAAREAYPELRGEADMAVLLEIAVNQEDGRLARLGVARSSGSVAFDVVALEAVRRAAPFDAPPQLLVSPGGKVYLHWMFHTDLHQACATFNARPFMLARAPAAVAAGQQSVPVHQTGRPRSAPPPLAPAPATRGVHSEQAP</sequence>
<dbReference type="GO" id="GO:0016020">
    <property type="term" value="C:membrane"/>
    <property type="evidence" value="ECO:0007669"/>
    <property type="project" value="UniProtKB-SubCell"/>
</dbReference>
<feature type="region of interest" description="Disordered" evidence="5">
    <location>
        <begin position="199"/>
        <end position="232"/>
    </location>
</feature>
<evidence type="ECO:0000256" key="2">
    <source>
        <dbReference type="ARBA" id="ARBA00022692"/>
    </source>
</evidence>
<dbReference type="EMBL" id="JEME01003259">
    <property type="protein sequence ID" value="KYG01597.1"/>
    <property type="molecule type" value="Genomic_DNA"/>
</dbReference>
<dbReference type="Gene3D" id="3.30.1150.10">
    <property type="match status" value="1"/>
</dbReference>
<keyword evidence="2" id="KW-0812">Transmembrane</keyword>
<comment type="caution">
    <text evidence="6">The sequence shown here is derived from an EMBL/GenBank/DDBJ whole genome shotgun (WGS) entry which is preliminary data.</text>
</comment>
<dbReference type="InterPro" id="IPR006260">
    <property type="entry name" value="TonB/TolA_C"/>
</dbReference>
<protein>
    <recommendedName>
        <fullName evidence="8">TonB C-terminal domain-containing protein</fullName>
    </recommendedName>
</protein>
<evidence type="ECO:0000256" key="4">
    <source>
        <dbReference type="ARBA" id="ARBA00023136"/>
    </source>
</evidence>
<dbReference type="SUPFAM" id="SSF74653">
    <property type="entry name" value="TolA/TonB C-terminal domain"/>
    <property type="match status" value="1"/>
</dbReference>
<evidence type="ECO:0000256" key="3">
    <source>
        <dbReference type="ARBA" id="ARBA00022989"/>
    </source>
</evidence>
<dbReference type="AlphaFoldDB" id="A0A150TAK4"/>
<evidence type="ECO:0000313" key="6">
    <source>
        <dbReference type="EMBL" id="KYG01597.1"/>
    </source>
</evidence>
<evidence type="ECO:0000313" key="7">
    <source>
        <dbReference type="Proteomes" id="UP000075502"/>
    </source>
</evidence>
<dbReference type="NCBIfam" id="TIGR01352">
    <property type="entry name" value="tonB_Cterm"/>
    <property type="match status" value="1"/>
</dbReference>
<name>A0A150TAK4_SORCE</name>
<reference evidence="6 7" key="1">
    <citation type="submission" date="2014-02" db="EMBL/GenBank/DDBJ databases">
        <title>The small core and large imbalanced accessory genome model reveals a collaborative survival strategy of Sorangium cellulosum strains in nature.</title>
        <authorList>
            <person name="Han K."/>
            <person name="Peng R."/>
            <person name="Blom J."/>
            <person name="Li Y.-Z."/>
        </authorList>
    </citation>
    <scope>NUCLEOTIDE SEQUENCE [LARGE SCALE GENOMIC DNA]</scope>
    <source>
        <strain evidence="6 7">So0007-03</strain>
    </source>
</reference>
<proteinExistence type="predicted"/>
<organism evidence="6 7">
    <name type="scientific">Sorangium cellulosum</name>
    <name type="common">Polyangium cellulosum</name>
    <dbReference type="NCBI Taxonomy" id="56"/>
    <lineage>
        <taxon>Bacteria</taxon>
        <taxon>Pseudomonadati</taxon>
        <taxon>Myxococcota</taxon>
        <taxon>Polyangia</taxon>
        <taxon>Polyangiales</taxon>
        <taxon>Polyangiaceae</taxon>
        <taxon>Sorangium</taxon>
    </lineage>
</organism>
<comment type="subcellular location">
    <subcellularLocation>
        <location evidence="1">Membrane</location>
        <topology evidence="1">Single-pass membrane protein</topology>
    </subcellularLocation>
</comment>